<dbReference type="Pfam" id="PF13193">
    <property type="entry name" value="AMP-binding_C"/>
    <property type="match status" value="1"/>
</dbReference>
<protein>
    <submittedName>
        <fullName evidence="5">Amino acid adenylation domain-containing protein</fullName>
    </submittedName>
</protein>
<evidence type="ECO:0000313" key="6">
    <source>
        <dbReference type="Proteomes" id="UP001596203"/>
    </source>
</evidence>
<dbReference type="InterPro" id="IPR009081">
    <property type="entry name" value="PP-bd_ACP"/>
</dbReference>
<dbReference type="InterPro" id="IPR025110">
    <property type="entry name" value="AMP-bd_C"/>
</dbReference>
<dbReference type="InterPro" id="IPR045851">
    <property type="entry name" value="AMP-bd_C_sf"/>
</dbReference>
<dbReference type="InterPro" id="IPR020806">
    <property type="entry name" value="PKS_PP-bd"/>
</dbReference>
<dbReference type="Gene3D" id="3.30.559.30">
    <property type="entry name" value="Nonribosomal peptide synthetase, condensation domain"/>
    <property type="match status" value="1"/>
</dbReference>
<evidence type="ECO:0000313" key="5">
    <source>
        <dbReference type="EMBL" id="MFC6022919.1"/>
    </source>
</evidence>
<dbReference type="Gene3D" id="1.10.1200.10">
    <property type="entry name" value="ACP-like"/>
    <property type="match status" value="2"/>
</dbReference>
<dbReference type="SUPFAM" id="SSF56801">
    <property type="entry name" value="Acetyl-CoA synthetase-like"/>
    <property type="match status" value="1"/>
</dbReference>
<keyword evidence="6" id="KW-1185">Reference proteome</keyword>
<dbReference type="NCBIfam" id="TIGR01733">
    <property type="entry name" value="AA-adenyl-dom"/>
    <property type="match status" value="1"/>
</dbReference>
<organism evidence="5 6">
    <name type="scientific">Plantactinospora solaniradicis</name>
    <dbReference type="NCBI Taxonomy" id="1723736"/>
    <lineage>
        <taxon>Bacteria</taxon>
        <taxon>Bacillati</taxon>
        <taxon>Actinomycetota</taxon>
        <taxon>Actinomycetes</taxon>
        <taxon>Micromonosporales</taxon>
        <taxon>Micromonosporaceae</taxon>
        <taxon>Plantactinospora</taxon>
    </lineage>
</organism>
<dbReference type="Gene3D" id="3.40.50.980">
    <property type="match status" value="2"/>
</dbReference>
<feature type="non-terminal residue" evidence="5">
    <location>
        <position position="1"/>
    </location>
</feature>
<dbReference type="Proteomes" id="UP001596203">
    <property type="component" value="Unassembled WGS sequence"/>
</dbReference>
<dbReference type="InterPro" id="IPR023213">
    <property type="entry name" value="CAT-like_dom_sf"/>
</dbReference>
<comment type="caution">
    <text evidence="5">The sequence shown here is derived from an EMBL/GenBank/DDBJ whole genome shotgun (WGS) entry which is preliminary data.</text>
</comment>
<dbReference type="Gene3D" id="2.30.38.10">
    <property type="entry name" value="Luciferase, Domain 3"/>
    <property type="match status" value="1"/>
</dbReference>
<dbReference type="SUPFAM" id="SSF47336">
    <property type="entry name" value="ACP-like"/>
    <property type="match status" value="2"/>
</dbReference>
<dbReference type="InterPro" id="IPR000873">
    <property type="entry name" value="AMP-dep_synth/lig_dom"/>
</dbReference>
<gene>
    <name evidence="5" type="ORF">ACFP2T_43060</name>
</gene>
<dbReference type="InterPro" id="IPR036736">
    <property type="entry name" value="ACP-like_sf"/>
</dbReference>
<dbReference type="InterPro" id="IPR006162">
    <property type="entry name" value="Ppantetheine_attach_site"/>
</dbReference>
<dbReference type="SMART" id="SM00823">
    <property type="entry name" value="PKS_PP"/>
    <property type="match status" value="1"/>
</dbReference>
<dbReference type="PROSITE" id="PS00012">
    <property type="entry name" value="PHOSPHOPANTETHEINE"/>
    <property type="match status" value="1"/>
</dbReference>
<feature type="domain" description="Carrier" evidence="4">
    <location>
        <begin position="1019"/>
        <end position="1094"/>
    </location>
</feature>
<reference evidence="6" key="1">
    <citation type="journal article" date="2019" name="Int. J. Syst. Evol. Microbiol.">
        <title>The Global Catalogue of Microorganisms (GCM) 10K type strain sequencing project: providing services to taxonomists for standard genome sequencing and annotation.</title>
        <authorList>
            <consortium name="The Broad Institute Genomics Platform"/>
            <consortium name="The Broad Institute Genome Sequencing Center for Infectious Disease"/>
            <person name="Wu L."/>
            <person name="Ma J."/>
        </authorList>
    </citation>
    <scope>NUCLEOTIDE SEQUENCE [LARGE SCALE GENOMIC DNA]</scope>
    <source>
        <strain evidence="6">ZS-35-S2</strain>
    </source>
</reference>
<dbReference type="Pfam" id="PF00550">
    <property type="entry name" value="PP-binding"/>
    <property type="match status" value="2"/>
</dbReference>
<accession>A0ABW1KM65</accession>
<dbReference type="PANTHER" id="PTHR45527:SF1">
    <property type="entry name" value="FATTY ACID SYNTHASE"/>
    <property type="match status" value="1"/>
</dbReference>
<name>A0ABW1KM65_9ACTN</name>
<dbReference type="InterPro" id="IPR020845">
    <property type="entry name" value="AMP-binding_CS"/>
</dbReference>
<dbReference type="Pfam" id="PF00501">
    <property type="entry name" value="AMP-binding"/>
    <property type="match status" value="1"/>
</dbReference>
<feature type="domain" description="Carrier" evidence="4">
    <location>
        <begin position="1"/>
        <end position="38"/>
    </location>
</feature>
<evidence type="ECO:0000256" key="1">
    <source>
        <dbReference type="ARBA" id="ARBA00001957"/>
    </source>
</evidence>
<dbReference type="InterPro" id="IPR010071">
    <property type="entry name" value="AA_adenyl_dom"/>
</dbReference>
<dbReference type="PROSITE" id="PS00455">
    <property type="entry name" value="AMP_BINDING"/>
    <property type="match status" value="1"/>
</dbReference>
<dbReference type="PROSITE" id="PS50075">
    <property type="entry name" value="CARRIER"/>
    <property type="match status" value="2"/>
</dbReference>
<dbReference type="RefSeq" id="WP_377432801.1">
    <property type="nucleotide sequence ID" value="NZ_JBHSPR010000074.1"/>
</dbReference>
<dbReference type="Pfam" id="PF00668">
    <property type="entry name" value="Condensation"/>
    <property type="match status" value="2"/>
</dbReference>
<evidence type="ECO:0000256" key="3">
    <source>
        <dbReference type="ARBA" id="ARBA00022553"/>
    </source>
</evidence>
<proteinExistence type="predicted"/>
<dbReference type="Gene3D" id="3.30.559.10">
    <property type="entry name" value="Chloramphenicol acetyltransferase-like domain"/>
    <property type="match status" value="2"/>
</dbReference>
<dbReference type="PANTHER" id="PTHR45527">
    <property type="entry name" value="NONRIBOSOMAL PEPTIDE SYNTHETASE"/>
    <property type="match status" value="1"/>
</dbReference>
<feature type="non-terminal residue" evidence="5">
    <location>
        <position position="1186"/>
    </location>
</feature>
<dbReference type="SUPFAM" id="SSF52777">
    <property type="entry name" value="CoA-dependent acyltransferases"/>
    <property type="match status" value="3"/>
</dbReference>
<evidence type="ECO:0000256" key="2">
    <source>
        <dbReference type="ARBA" id="ARBA00022450"/>
    </source>
</evidence>
<dbReference type="CDD" id="cd19531">
    <property type="entry name" value="LCL_NRPS-like"/>
    <property type="match status" value="1"/>
</dbReference>
<keyword evidence="3" id="KW-0597">Phosphoprotein</keyword>
<sequence>ATQVISRIRAAFDVELPVAALFDAPSIAGLAAAVDATAPGAVAPPIVPVDRSLPLPLSFAQQRLWFLTQLEPDSIEYNTPVEIRLTGALDVDALRVALSALVARHEVLRTRLVAGADGTPYQVIDPPVPFTLPVVDLSAEADRAVAVRAWLEADRQIPFDLAAGPLFRATLIRIGPDEHVLAIAKHHVVSDEWSAGILRRELDTLYAAARDGVDPQGLPELLVQYADFAVWQRQWLTGEVLEGQLGYWRDLLADAPVLELPTDRPRPAQRSSDGEALDFVIPAVLVDGLRAVSRSAGVSMFMTLFGAFNVLLGRYSGQDDIVMGTPIANRNRAEVEGLIGFFVNTLVLRTDLSGDPTFTELLDRVRTGILEAFAHQDVPFEQLVDELGVVRDRSRSPLFQVLFNYVMEDVEEDGEENNTADETQHDDTIGHMVGGVDLRFIVGERAGGLVATVEYSTALFDRDRMVRLVGHFVALVSAIVADRDRRLSGLSVLTESERGVLRSWAAGGVSVSDADLVPGLIAGWVGAAPEAEAVRFGVEGLSYARVWERANRLAHYLRGVGVGPEVVVGVCLPRGLDFVTTVLAVWQAGGAYLPLDPGYPMERLAVMLADGGVSVLVGMEETVGDLPVGRVRTVVLDDPAAQALVGVQPATAPQIVLHPDQTAYVLFTSGSTGRPKGVQVTHRGLASLVAGQRELFGIGAGTGVLQFASFGFDASVWDMCLALAAGGRLVIADEADRGDPAALAALVRAGGVEVATLPPSLLGLLSPEDVAGLSTLVSAGERLDGGLARVWAASCRLVNAYGPTEVAVCASAGTVEVGARWPSIGAPFGASRLYVLDRALHEVPVGVAGELFVGGPGLARGYAGRADLTAERFVADPFNGDGSRLYRSGDVVRWLPDGRLEFVGRADDQVKVRGFRVEPGEVEQVLREHSGIGDVVVVADGTDADRRLIAYVVPADPAEGMPALDVLRGLARAALPEYMIPAAFVELTALPLNRSGKVDRAALPAPDGVRPTLAGGYVAPSGPTQELLAGIWAELLGVDQIGVHDNFFTLGGHSLLATQVVSRIRAVFAVEVPVAALFDGPTIAGLAEVIDAASPGVVAAPMVRVDRDGLLPLSFAQQRMWFLAQLEPGSVEYNMPMPIGFGGDLDVAALAVALGGLVARHEVLRTRLVADADGVPWQVVDPPASF</sequence>
<evidence type="ECO:0000259" key="4">
    <source>
        <dbReference type="PROSITE" id="PS50075"/>
    </source>
</evidence>
<dbReference type="Gene3D" id="3.30.300.30">
    <property type="match status" value="1"/>
</dbReference>
<comment type="cofactor">
    <cofactor evidence="1">
        <name>pantetheine 4'-phosphate</name>
        <dbReference type="ChEBI" id="CHEBI:47942"/>
    </cofactor>
</comment>
<keyword evidence="2" id="KW-0596">Phosphopantetheine</keyword>
<dbReference type="CDD" id="cd05930">
    <property type="entry name" value="A_NRPS"/>
    <property type="match status" value="1"/>
</dbReference>
<dbReference type="InterPro" id="IPR001242">
    <property type="entry name" value="Condensation_dom"/>
</dbReference>
<dbReference type="EMBL" id="JBHSPR010000074">
    <property type="protein sequence ID" value="MFC6022919.1"/>
    <property type="molecule type" value="Genomic_DNA"/>
</dbReference>